<organism evidence="2 4">
    <name type="scientific">Mycena albidolilacea</name>
    <dbReference type="NCBI Taxonomy" id="1033008"/>
    <lineage>
        <taxon>Eukaryota</taxon>
        <taxon>Fungi</taxon>
        <taxon>Dikarya</taxon>
        <taxon>Basidiomycota</taxon>
        <taxon>Agaricomycotina</taxon>
        <taxon>Agaricomycetes</taxon>
        <taxon>Agaricomycetidae</taxon>
        <taxon>Agaricales</taxon>
        <taxon>Marasmiineae</taxon>
        <taxon>Mycenaceae</taxon>
        <taxon>Mycena</taxon>
    </lineage>
</organism>
<dbReference type="EMBL" id="JARIHO010000062">
    <property type="protein sequence ID" value="KAJ7315445.1"/>
    <property type="molecule type" value="Genomic_DNA"/>
</dbReference>
<proteinExistence type="predicted"/>
<dbReference type="AlphaFoldDB" id="A0AAD6ZCM5"/>
<name>A0AAD6ZCM5_9AGAR</name>
<evidence type="ECO:0000313" key="2">
    <source>
        <dbReference type="EMBL" id="KAJ7315445.1"/>
    </source>
</evidence>
<reference evidence="2" key="1">
    <citation type="submission" date="2023-03" db="EMBL/GenBank/DDBJ databases">
        <title>Massive genome expansion in bonnet fungi (Mycena s.s.) driven by repeated elements and novel gene families across ecological guilds.</title>
        <authorList>
            <consortium name="Lawrence Berkeley National Laboratory"/>
            <person name="Harder C.B."/>
            <person name="Miyauchi S."/>
            <person name="Viragh M."/>
            <person name="Kuo A."/>
            <person name="Thoen E."/>
            <person name="Andreopoulos B."/>
            <person name="Lu D."/>
            <person name="Skrede I."/>
            <person name="Drula E."/>
            <person name="Henrissat B."/>
            <person name="Morin E."/>
            <person name="Kohler A."/>
            <person name="Barry K."/>
            <person name="LaButti K."/>
            <person name="Morin E."/>
            <person name="Salamov A."/>
            <person name="Lipzen A."/>
            <person name="Mereny Z."/>
            <person name="Hegedus B."/>
            <person name="Baldrian P."/>
            <person name="Stursova M."/>
            <person name="Weitz H."/>
            <person name="Taylor A."/>
            <person name="Grigoriev I.V."/>
            <person name="Nagy L.G."/>
            <person name="Martin F."/>
            <person name="Kauserud H."/>
        </authorList>
    </citation>
    <scope>NUCLEOTIDE SEQUENCE</scope>
    <source>
        <strain evidence="2">CBHHK002</strain>
    </source>
</reference>
<evidence type="ECO:0000256" key="1">
    <source>
        <dbReference type="SAM" id="MobiDB-lite"/>
    </source>
</evidence>
<evidence type="ECO:0000313" key="4">
    <source>
        <dbReference type="Proteomes" id="UP001218218"/>
    </source>
</evidence>
<protein>
    <submittedName>
        <fullName evidence="2">Uncharacterized protein</fullName>
    </submittedName>
</protein>
<dbReference type="EMBL" id="JARIHO010000052">
    <property type="protein sequence ID" value="KAJ7320937.1"/>
    <property type="molecule type" value="Genomic_DNA"/>
</dbReference>
<feature type="region of interest" description="Disordered" evidence="1">
    <location>
        <begin position="175"/>
        <end position="199"/>
    </location>
</feature>
<evidence type="ECO:0000313" key="3">
    <source>
        <dbReference type="EMBL" id="KAJ7320937.1"/>
    </source>
</evidence>
<sequence length="199" mass="22696">MHKSLAERAAHPTVGSDDETITWTSRRLVGDLAVTDRECFLSMATWTGQWTAPVLRHGRSAFIWQAILYSEAKRAQDYNQYSHFLFRKVKEIQNKSNLVFSNEVMWPNLITPIARIPMGKRKFESSGMSNNVSGLKVLCKDSKYNSRTLAMQFNGYLACLGKALHLLEKFEAQTSNRPSRGVPSVKFKEPNLRPRLSRS</sequence>
<comment type="caution">
    <text evidence="2">The sequence shown here is derived from an EMBL/GenBank/DDBJ whole genome shotgun (WGS) entry which is preliminary data.</text>
</comment>
<accession>A0AAD6ZCM5</accession>
<gene>
    <name evidence="3" type="ORF">DFH08DRAFT_818761</name>
    <name evidence="2" type="ORF">DFH08DRAFT_820695</name>
</gene>
<keyword evidence="4" id="KW-1185">Reference proteome</keyword>
<dbReference type="Proteomes" id="UP001218218">
    <property type="component" value="Unassembled WGS sequence"/>
</dbReference>